<dbReference type="Gene3D" id="2.130.10.10">
    <property type="entry name" value="YVTN repeat-like/Quinoprotein amine dehydrogenase"/>
    <property type="match status" value="1"/>
</dbReference>
<dbReference type="Pfam" id="PF00400">
    <property type="entry name" value="WD40"/>
    <property type="match status" value="2"/>
</dbReference>
<name>A0AAV9H6K3_9PEZI</name>
<feature type="non-terminal residue" evidence="4">
    <location>
        <position position="1"/>
    </location>
</feature>
<dbReference type="PANTHER" id="PTHR44129">
    <property type="entry name" value="WD REPEAT-CONTAINING PROTEIN POP1"/>
    <property type="match status" value="1"/>
</dbReference>
<dbReference type="InterPro" id="IPR015943">
    <property type="entry name" value="WD40/YVTN_repeat-like_dom_sf"/>
</dbReference>
<evidence type="ECO:0000256" key="3">
    <source>
        <dbReference type="PROSITE-ProRule" id="PRU00221"/>
    </source>
</evidence>
<dbReference type="SUPFAM" id="SSF50978">
    <property type="entry name" value="WD40 repeat-like"/>
    <property type="match status" value="1"/>
</dbReference>
<keyword evidence="2" id="KW-0677">Repeat</keyword>
<dbReference type="InterPro" id="IPR019775">
    <property type="entry name" value="WD40_repeat_CS"/>
</dbReference>
<evidence type="ECO:0000313" key="4">
    <source>
        <dbReference type="EMBL" id="KAK4456332.1"/>
    </source>
</evidence>
<dbReference type="PRINTS" id="PR00320">
    <property type="entry name" value="GPROTEINBRPT"/>
</dbReference>
<dbReference type="SMART" id="SM00320">
    <property type="entry name" value="WD40"/>
    <property type="match status" value="3"/>
</dbReference>
<dbReference type="EMBL" id="MU865279">
    <property type="protein sequence ID" value="KAK4456332.1"/>
    <property type="molecule type" value="Genomic_DNA"/>
</dbReference>
<proteinExistence type="predicted"/>
<dbReference type="PROSITE" id="PS50082">
    <property type="entry name" value="WD_REPEATS_2"/>
    <property type="match status" value="3"/>
</dbReference>
<dbReference type="InterPro" id="IPR036322">
    <property type="entry name" value="WD40_repeat_dom_sf"/>
</dbReference>
<feature type="repeat" description="WD" evidence="3">
    <location>
        <begin position="1"/>
        <end position="20"/>
    </location>
</feature>
<gene>
    <name evidence="4" type="ORF">QBC42DRAFT_191330</name>
</gene>
<dbReference type="InterPro" id="IPR050349">
    <property type="entry name" value="WD_LIS1/nudF_dynein_reg"/>
</dbReference>
<feature type="repeat" description="WD" evidence="3">
    <location>
        <begin position="21"/>
        <end position="62"/>
    </location>
</feature>
<dbReference type="CDD" id="cd00200">
    <property type="entry name" value="WD40"/>
    <property type="match status" value="1"/>
</dbReference>
<protein>
    <submittedName>
        <fullName evidence="4">WD40-repeat-containing domain protein</fullName>
    </submittedName>
</protein>
<feature type="repeat" description="WD" evidence="3">
    <location>
        <begin position="63"/>
        <end position="104"/>
    </location>
</feature>
<evidence type="ECO:0000256" key="2">
    <source>
        <dbReference type="ARBA" id="ARBA00022737"/>
    </source>
</evidence>
<dbReference type="Proteomes" id="UP001321749">
    <property type="component" value="Unassembled WGS sequence"/>
</dbReference>
<reference evidence="4" key="2">
    <citation type="submission" date="2023-06" db="EMBL/GenBank/DDBJ databases">
        <authorList>
            <consortium name="Lawrence Berkeley National Laboratory"/>
            <person name="Mondo S.J."/>
            <person name="Hensen N."/>
            <person name="Bonometti L."/>
            <person name="Westerberg I."/>
            <person name="Brannstrom I.O."/>
            <person name="Guillou S."/>
            <person name="Cros-Aarteil S."/>
            <person name="Calhoun S."/>
            <person name="Haridas S."/>
            <person name="Kuo A."/>
            <person name="Pangilinan J."/>
            <person name="Riley R."/>
            <person name="Labutti K."/>
            <person name="Andreopoulos B."/>
            <person name="Lipzen A."/>
            <person name="Chen C."/>
            <person name="Yanf M."/>
            <person name="Daum C."/>
            <person name="Ng V."/>
            <person name="Clum A."/>
            <person name="Steindorff A."/>
            <person name="Ohm R."/>
            <person name="Martin F."/>
            <person name="Silar P."/>
            <person name="Natvig D."/>
            <person name="Lalanne C."/>
            <person name="Gautier V."/>
            <person name="Ament-Velasquez S.L."/>
            <person name="Kruys A."/>
            <person name="Hutchinson M.I."/>
            <person name="Powell A.J."/>
            <person name="Barry K."/>
            <person name="Miller A.N."/>
            <person name="Grigoriev I.V."/>
            <person name="Debuchy R."/>
            <person name="Gladieux P."/>
            <person name="Thoren M.H."/>
            <person name="Johannesson H."/>
        </authorList>
    </citation>
    <scope>NUCLEOTIDE SEQUENCE</scope>
    <source>
        <strain evidence="4">PSN324</strain>
    </source>
</reference>
<evidence type="ECO:0000313" key="5">
    <source>
        <dbReference type="Proteomes" id="UP001321749"/>
    </source>
</evidence>
<keyword evidence="5" id="KW-1185">Reference proteome</keyword>
<keyword evidence="1 3" id="KW-0853">WD repeat</keyword>
<dbReference type="AlphaFoldDB" id="A0AAV9H6K3"/>
<comment type="caution">
    <text evidence="4">The sequence shown here is derived from an EMBL/GenBank/DDBJ whole genome shotgun (WGS) entry which is preliminary data.</text>
</comment>
<accession>A0AAV9H6K3</accession>
<dbReference type="InterPro" id="IPR020472">
    <property type="entry name" value="WD40_PAC1"/>
</dbReference>
<evidence type="ECO:0000256" key="1">
    <source>
        <dbReference type="ARBA" id="ARBA00022574"/>
    </source>
</evidence>
<sequence>GSLDNTIRLWDAATGTHQQTLEGHSGYVYTVAFSPDGKTLASGSEDNTIRLWDAATGTHQQTLEGHSGSVWAVAFSPDGKTLASGSDDDTIRLWDAATGTHQQTLKGHSNDITRQSDYVRVIAFSPDGKSGLDASRNRRAVGDILFVDGEWIIRGEMNLLWLPRDYRPRCTTVYGNTLVLGHKSGQITFLQINTAQ</sequence>
<dbReference type="PROSITE" id="PS50294">
    <property type="entry name" value="WD_REPEATS_REGION"/>
    <property type="match status" value="2"/>
</dbReference>
<dbReference type="InterPro" id="IPR001680">
    <property type="entry name" value="WD40_rpt"/>
</dbReference>
<reference evidence="4" key="1">
    <citation type="journal article" date="2023" name="Mol. Phylogenet. Evol.">
        <title>Genome-scale phylogeny and comparative genomics of the fungal order Sordariales.</title>
        <authorList>
            <person name="Hensen N."/>
            <person name="Bonometti L."/>
            <person name="Westerberg I."/>
            <person name="Brannstrom I.O."/>
            <person name="Guillou S."/>
            <person name="Cros-Aarteil S."/>
            <person name="Calhoun S."/>
            <person name="Haridas S."/>
            <person name="Kuo A."/>
            <person name="Mondo S."/>
            <person name="Pangilinan J."/>
            <person name="Riley R."/>
            <person name="LaButti K."/>
            <person name="Andreopoulos B."/>
            <person name="Lipzen A."/>
            <person name="Chen C."/>
            <person name="Yan M."/>
            <person name="Daum C."/>
            <person name="Ng V."/>
            <person name="Clum A."/>
            <person name="Steindorff A."/>
            <person name="Ohm R.A."/>
            <person name="Martin F."/>
            <person name="Silar P."/>
            <person name="Natvig D.O."/>
            <person name="Lalanne C."/>
            <person name="Gautier V."/>
            <person name="Ament-Velasquez S.L."/>
            <person name="Kruys A."/>
            <person name="Hutchinson M.I."/>
            <person name="Powell A.J."/>
            <person name="Barry K."/>
            <person name="Miller A.N."/>
            <person name="Grigoriev I.V."/>
            <person name="Debuchy R."/>
            <person name="Gladieux P."/>
            <person name="Hiltunen Thoren M."/>
            <person name="Johannesson H."/>
        </authorList>
    </citation>
    <scope>NUCLEOTIDE SEQUENCE</scope>
    <source>
        <strain evidence="4">PSN324</strain>
    </source>
</reference>
<organism evidence="4 5">
    <name type="scientific">Cladorrhinum samala</name>
    <dbReference type="NCBI Taxonomy" id="585594"/>
    <lineage>
        <taxon>Eukaryota</taxon>
        <taxon>Fungi</taxon>
        <taxon>Dikarya</taxon>
        <taxon>Ascomycota</taxon>
        <taxon>Pezizomycotina</taxon>
        <taxon>Sordariomycetes</taxon>
        <taxon>Sordariomycetidae</taxon>
        <taxon>Sordariales</taxon>
        <taxon>Podosporaceae</taxon>
        <taxon>Cladorrhinum</taxon>
    </lineage>
</organism>
<dbReference type="PROSITE" id="PS00678">
    <property type="entry name" value="WD_REPEATS_1"/>
    <property type="match status" value="2"/>
</dbReference>